<sequence>MSVIDKVKNAGIVGAGGAGFPTYVKLNSKPDTYICNAAECEPLLYTDYYVIKNQITDIIKGLKIAMETTGAKNGFFAIKKKRSKLFPLIEEEIKRQKADNIKLFQLGDYYPAGDEQSLVYDVTGRIVPQKGIPIDVGVVVNNALTLAQIANAVENNVPVYQRYVSVVGEVENPFVAIVNVGTPFKALIEHAKPKEDTVLIEGGVMMGKVKTPEDVLTKTTGALVFLNKNNPAVREKTASFDSVTRFSKAACCQCTECTVLCPRHNLGHDIEPHMIMRTLNYGLDSTSHIAQAAYLCCQCGVCSMFACPFGLSPKRVYAHFRQKLKDYDIPPKEHRADPFNEAKKIPTKRLMARLSILHLDIEPEFIGEFEYSGDYIIPLTQHIGAPSIPVVEEGDKVSKGEPISKCEEKSLCVPVHSPVNGIVKKVNNNFVIIGS</sequence>
<accession>A0A7R6PED2</accession>
<dbReference type="PANTHER" id="PTHR43034">
    <property type="entry name" value="ION-TRANSLOCATING OXIDOREDUCTASE COMPLEX SUBUNIT C"/>
    <property type="match status" value="1"/>
</dbReference>
<feature type="domain" description="RnfC Barrel sandwich hybrid" evidence="9">
    <location>
        <begin position="366"/>
        <end position="431"/>
    </location>
</feature>
<dbReference type="GO" id="GO:0009055">
    <property type="term" value="F:electron transfer activity"/>
    <property type="evidence" value="ECO:0007669"/>
    <property type="project" value="InterPro"/>
</dbReference>
<keyword evidence="6" id="KW-0408">Iron</keyword>
<dbReference type="Proteomes" id="UP000595564">
    <property type="component" value="Chromosome"/>
</dbReference>
<dbReference type="KEGG" id="thyd:TTHT_0613"/>
<name>A0A7R6PED2_9BACT</name>
<keyword evidence="1" id="KW-0813">Transport</keyword>
<evidence type="ECO:0000313" key="11">
    <source>
        <dbReference type="Proteomes" id="UP000595564"/>
    </source>
</evidence>
<evidence type="ECO:0000259" key="9">
    <source>
        <dbReference type="Pfam" id="PF13375"/>
    </source>
</evidence>
<dbReference type="EMBL" id="AP017470">
    <property type="protein sequence ID" value="BBB32194.1"/>
    <property type="molecule type" value="Genomic_DNA"/>
</dbReference>
<dbReference type="InterPro" id="IPR009051">
    <property type="entry name" value="Helical_ferredxn"/>
</dbReference>
<dbReference type="PANTHER" id="PTHR43034:SF2">
    <property type="entry name" value="ION-TRANSLOCATING OXIDOREDUCTASE COMPLEX SUBUNIT C"/>
    <property type="match status" value="1"/>
</dbReference>
<dbReference type="RefSeq" id="WP_201328533.1">
    <property type="nucleotide sequence ID" value="NZ_AP017470.1"/>
</dbReference>
<evidence type="ECO:0000256" key="3">
    <source>
        <dbReference type="ARBA" id="ARBA00022723"/>
    </source>
</evidence>
<dbReference type="InterPro" id="IPR010208">
    <property type="entry name" value="Ion_transpt_RnfC/RsxC"/>
</dbReference>
<keyword evidence="7" id="KW-0411">Iron-sulfur</keyword>
<dbReference type="Pfam" id="PF01512">
    <property type="entry name" value="Complex1_51K"/>
    <property type="match status" value="1"/>
</dbReference>
<evidence type="ECO:0000256" key="6">
    <source>
        <dbReference type="ARBA" id="ARBA00023004"/>
    </source>
</evidence>
<keyword evidence="2" id="KW-0004">4Fe-4S</keyword>
<proteinExistence type="predicted"/>
<evidence type="ECO:0000256" key="4">
    <source>
        <dbReference type="ARBA" id="ARBA00022737"/>
    </source>
</evidence>
<dbReference type="AlphaFoldDB" id="A0A7R6PED2"/>
<evidence type="ECO:0000256" key="1">
    <source>
        <dbReference type="ARBA" id="ARBA00022448"/>
    </source>
</evidence>
<dbReference type="GO" id="GO:0051539">
    <property type="term" value="F:4 iron, 4 sulfur cluster binding"/>
    <property type="evidence" value="ECO:0007669"/>
    <property type="project" value="UniProtKB-KW"/>
</dbReference>
<dbReference type="Gene3D" id="3.40.50.11540">
    <property type="entry name" value="NADH-ubiquinone oxidoreductase 51kDa subunit"/>
    <property type="match status" value="1"/>
</dbReference>
<evidence type="ECO:0000256" key="5">
    <source>
        <dbReference type="ARBA" id="ARBA00022982"/>
    </source>
</evidence>
<dbReference type="Gene3D" id="1.10.1060.10">
    <property type="entry name" value="Alpha-helical ferredoxin"/>
    <property type="match status" value="1"/>
</dbReference>
<keyword evidence="5" id="KW-0249">Electron transport</keyword>
<protein>
    <submittedName>
        <fullName evidence="10">Propanediol utilization protein</fullName>
    </submittedName>
</protein>
<dbReference type="SUPFAM" id="SSF142984">
    <property type="entry name" value="Nqo1 middle domain-like"/>
    <property type="match status" value="1"/>
</dbReference>
<feature type="domain" description="NADH-ubiquinone oxidoreductase 51kDa subunit FMN-binding" evidence="8">
    <location>
        <begin position="7"/>
        <end position="150"/>
    </location>
</feature>
<gene>
    <name evidence="10" type="primary">pduS</name>
    <name evidence="10" type="ORF">TTHT_0613</name>
</gene>
<dbReference type="SUPFAM" id="SSF142019">
    <property type="entry name" value="Nqo1 FMN-binding domain-like"/>
    <property type="match status" value="1"/>
</dbReference>
<dbReference type="InterPro" id="IPR011538">
    <property type="entry name" value="Nuo51_FMN-bd"/>
</dbReference>
<dbReference type="GO" id="GO:0016020">
    <property type="term" value="C:membrane"/>
    <property type="evidence" value="ECO:0007669"/>
    <property type="project" value="InterPro"/>
</dbReference>
<dbReference type="SUPFAM" id="SSF46548">
    <property type="entry name" value="alpha-helical ferredoxin"/>
    <property type="match status" value="1"/>
</dbReference>
<dbReference type="InterPro" id="IPR037225">
    <property type="entry name" value="Nuo51_FMN-bd_sf"/>
</dbReference>
<organism evidence="10 11">
    <name type="scientific">Thermotomaculum hydrothermale</name>
    <dbReference type="NCBI Taxonomy" id="981385"/>
    <lineage>
        <taxon>Bacteria</taxon>
        <taxon>Pseudomonadati</taxon>
        <taxon>Acidobacteriota</taxon>
        <taxon>Holophagae</taxon>
        <taxon>Thermotomaculales</taxon>
        <taxon>Thermotomaculaceae</taxon>
        <taxon>Thermotomaculum</taxon>
    </lineage>
</organism>
<keyword evidence="4" id="KW-0677">Repeat</keyword>
<reference evidence="10 11" key="1">
    <citation type="journal article" date="2012" name="Extremophiles">
        <title>Thermotomaculum hydrothermale gen. nov., sp. nov., a novel heterotrophic thermophile within the phylum Acidobacteria from a deep-sea hydrothermal vent chimney in the Southern Okinawa Trough.</title>
        <authorList>
            <person name="Izumi H."/>
            <person name="Nunoura T."/>
            <person name="Miyazaki M."/>
            <person name="Mino S."/>
            <person name="Toki T."/>
            <person name="Takai K."/>
            <person name="Sako Y."/>
            <person name="Sawabe T."/>
            <person name="Nakagawa S."/>
        </authorList>
    </citation>
    <scope>NUCLEOTIDE SEQUENCE [LARGE SCALE GENOMIC DNA]</scope>
    <source>
        <strain evidence="10 11">AC55</strain>
    </source>
</reference>
<evidence type="ECO:0000259" key="8">
    <source>
        <dbReference type="Pfam" id="PF01512"/>
    </source>
</evidence>
<evidence type="ECO:0000256" key="7">
    <source>
        <dbReference type="ARBA" id="ARBA00023014"/>
    </source>
</evidence>
<dbReference type="InterPro" id="IPR011053">
    <property type="entry name" value="Single_hybrid_motif"/>
</dbReference>
<evidence type="ECO:0000313" key="10">
    <source>
        <dbReference type="EMBL" id="BBB32194.1"/>
    </source>
</evidence>
<dbReference type="InterPro" id="IPR026902">
    <property type="entry name" value="RnfC_N"/>
</dbReference>
<keyword evidence="11" id="KW-1185">Reference proteome</keyword>
<dbReference type="SUPFAM" id="SSF51230">
    <property type="entry name" value="Single hybrid motif"/>
    <property type="match status" value="1"/>
</dbReference>
<keyword evidence="3" id="KW-0479">Metal-binding</keyword>
<evidence type="ECO:0000256" key="2">
    <source>
        <dbReference type="ARBA" id="ARBA00022485"/>
    </source>
</evidence>
<dbReference type="Pfam" id="PF13534">
    <property type="entry name" value="Fer4_17"/>
    <property type="match status" value="1"/>
</dbReference>
<dbReference type="GO" id="GO:0046872">
    <property type="term" value="F:metal ion binding"/>
    <property type="evidence" value="ECO:0007669"/>
    <property type="project" value="UniProtKB-KW"/>
</dbReference>
<dbReference type="Pfam" id="PF13375">
    <property type="entry name" value="RnfC_N"/>
    <property type="match status" value="1"/>
</dbReference>